<dbReference type="AlphaFoldDB" id="A0A075RAV9"/>
<protein>
    <submittedName>
        <fullName evidence="7">NADH dehydrogenase-like protein YjlD</fullName>
        <ecNumber evidence="7">1.6.99.-</ecNumber>
    </submittedName>
</protein>
<dbReference type="GO" id="GO:0003955">
    <property type="term" value="F:NAD(P)H dehydrogenase (quinone) activity"/>
    <property type="evidence" value="ECO:0007669"/>
    <property type="project" value="TreeGrafter"/>
</dbReference>
<evidence type="ECO:0000256" key="1">
    <source>
        <dbReference type="ARBA" id="ARBA00001974"/>
    </source>
</evidence>
<keyword evidence="8" id="KW-1185">Reference proteome</keyword>
<keyword evidence="4" id="KW-0274">FAD</keyword>
<dbReference type="KEGG" id="blr:BRLA_c040860"/>
<dbReference type="SUPFAM" id="SSF51905">
    <property type="entry name" value="FAD/NAD(P)-binding domain"/>
    <property type="match status" value="1"/>
</dbReference>
<reference evidence="7 8" key="1">
    <citation type="journal article" date="2011" name="J. Bacteriol.">
        <title>Genome sequence of Brevibacillus laterosporus LMG 15441, a pathogen of invertebrates.</title>
        <authorList>
            <person name="Djukic M."/>
            <person name="Poehlein A."/>
            <person name="Thurmer A."/>
            <person name="Daniel R."/>
        </authorList>
    </citation>
    <scope>NUCLEOTIDE SEQUENCE [LARGE SCALE GENOMIC DNA]</scope>
    <source>
        <strain evidence="7 8">LMG 15441</strain>
    </source>
</reference>
<evidence type="ECO:0000256" key="4">
    <source>
        <dbReference type="ARBA" id="ARBA00022827"/>
    </source>
</evidence>
<name>A0A075RAV9_BRELA</name>
<dbReference type="InterPro" id="IPR036188">
    <property type="entry name" value="FAD/NAD-bd_sf"/>
</dbReference>
<dbReference type="EC" id="1.6.99.-" evidence="7"/>
<dbReference type="PANTHER" id="PTHR42913">
    <property type="entry name" value="APOPTOSIS-INDUCING FACTOR 1"/>
    <property type="match status" value="1"/>
</dbReference>
<comment type="similarity">
    <text evidence="2">Belongs to the NADH dehydrogenase family.</text>
</comment>
<proteinExistence type="inferred from homology"/>
<dbReference type="eggNOG" id="COG1252">
    <property type="taxonomic scope" value="Bacteria"/>
</dbReference>
<dbReference type="InterPro" id="IPR051169">
    <property type="entry name" value="NADH-Q_oxidoreductase"/>
</dbReference>
<keyword evidence="3" id="KW-0285">Flavoprotein</keyword>
<dbReference type="RefSeq" id="WP_003334641.1">
    <property type="nucleotide sequence ID" value="NZ_CP007806.1"/>
</dbReference>
<sequence>MRRLVILGGGYGGLRIIEHILTPDLPADVSVTLVDRMPFHGLKTEYYALAAGTEPESKVRVPFPSDPRLQIKHGEVIDINLTERLIHFENEEKLEYDWLILGLGCEDRYHNIPGADLYTHSIQTLGSTRRAYAAINNINPYGSVTVVGGGLSGVEIAAELRESRPDLTIRLLDRGPSILSPFPKKLQDYASEWFIKNDVELINMANVTCVEDGVVYNNNQPIESNVIVWTAGIQANRIVRNLPIEHDNSGRAILNPYHQIPDYTNVYVVGDSASLPYAPSAQLAEMQGEQIAMVLKSEMKGEGYPSVMPAIKLKGTLGSLGKKEGFGVMGKMSLVGQMPRVMKSGVLWMYKNHLG</sequence>
<evidence type="ECO:0000256" key="5">
    <source>
        <dbReference type="ARBA" id="ARBA00023002"/>
    </source>
</evidence>
<dbReference type="HOGENOM" id="CLU_021377_7_2_9"/>
<keyword evidence="5 7" id="KW-0560">Oxidoreductase</keyword>
<dbReference type="PRINTS" id="PR00368">
    <property type="entry name" value="FADPNR"/>
</dbReference>
<evidence type="ECO:0000256" key="3">
    <source>
        <dbReference type="ARBA" id="ARBA00022630"/>
    </source>
</evidence>
<dbReference type="PRINTS" id="PR00411">
    <property type="entry name" value="PNDRDTASEI"/>
</dbReference>
<evidence type="ECO:0000313" key="7">
    <source>
        <dbReference type="EMBL" id="AIG28363.1"/>
    </source>
</evidence>
<dbReference type="GO" id="GO:0019646">
    <property type="term" value="P:aerobic electron transport chain"/>
    <property type="evidence" value="ECO:0007669"/>
    <property type="project" value="TreeGrafter"/>
</dbReference>
<dbReference type="PANTHER" id="PTHR42913:SF3">
    <property type="entry name" value="64 KDA MITOCHONDRIAL NADH DEHYDROGENASE (EUROFUNG)"/>
    <property type="match status" value="1"/>
</dbReference>
<organism evidence="7 8">
    <name type="scientific">Brevibacillus laterosporus LMG 15441</name>
    <dbReference type="NCBI Taxonomy" id="1042163"/>
    <lineage>
        <taxon>Bacteria</taxon>
        <taxon>Bacillati</taxon>
        <taxon>Bacillota</taxon>
        <taxon>Bacilli</taxon>
        <taxon>Bacillales</taxon>
        <taxon>Paenibacillaceae</taxon>
        <taxon>Brevibacillus</taxon>
    </lineage>
</organism>
<comment type="cofactor">
    <cofactor evidence="1">
        <name>FAD</name>
        <dbReference type="ChEBI" id="CHEBI:57692"/>
    </cofactor>
</comment>
<dbReference type="InterPro" id="IPR023753">
    <property type="entry name" value="FAD/NAD-binding_dom"/>
</dbReference>
<evidence type="ECO:0000313" key="8">
    <source>
        <dbReference type="Proteomes" id="UP000005850"/>
    </source>
</evidence>
<dbReference type="STRING" id="1042163.BRLA_c040860"/>
<accession>A0A075RAV9</accession>
<dbReference type="EMBL" id="CP007806">
    <property type="protein sequence ID" value="AIG28363.1"/>
    <property type="molecule type" value="Genomic_DNA"/>
</dbReference>
<feature type="domain" description="FAD/NAD(P)-binding" evidence="6">
    <location>
        <begin position="3"/>
        <end position="288"/>
    </location>
</feature>
<evidence type="ECO:0000256" key="2">
    <source>
        <dbReference type="ARBA" id="ARBA00005272"/>
    </source>
</evidence>
<dbReference type="Pfam" id="PF07992">
    <property type="entry name" value="Pyr_redox_2"/>
    <property type="match status" value="1"/>
</dbReference>
<evidence type="ECO:0000259" key="6">
    <source>
        <dbReference type="Pfam" id="PF07992"/>
    </source>
</evidence>
<gene>
    <name evidence="7" type="primary">yjlD_2</name>
    <name evidence="7" type="ORF">BRLA_c040860</name>
</gene>
<dbReference type="Gene3D" id="3.50.50.100">
    <property type="match status" value="1"/>
</dbReference>
<dbReference type="Proteomes" id="UP000005850">
    <property type="component" value="Chromosome"/>
</dbReference>